<comment type="caution">
    <text evidence="2">The sequence shown here is derived from an EMBL/GenBank/DDBJ whole genome shotgun (WGS) entry which is preliminary data.</text>
</comment>
<evidence type="ECO:0000313" key="2">
    <source>
        <dbReference type="EMBL" id="KAJ6304608.1"/>
    </source>
</evidence>
<proteinExistence type="predicted"/>
<reference evidence="2" key="1">
    <citation type="submission" date="2022-10" db="EMBL/GenBank/DDBJ databases">
        <authorList>
            <person name="Hyden B.L."/>
            <person name="Feng K."/>
            <person name="Yates T."/>
            <person name="Jawdy S."/>
            <person name="Smart L.B."/>
            <person name="Muchero W."/>
        </authorList>
    </citation>
    <scope>NUCLEOTIDE SEQUENCE</scope>
    <source>
        <tissue evidence="2">Shoot tip</tissue>
    </source>
</reference>
<feature type="compositionally biased region" description="Low complexity" evidence="1">
    <location>
        <begin position="12"/>
        <end position="22"/>
    </location>
</feature>
<sequence length="70" mass="7971">MKALFSTAKLVTSTTKPKPSSSFKEISTKNELISKRRFRLKWAGPTHVHRCLVLTKHQSCGRSHHNAKQL</sequence>
<gene>
    <name evidence="2" type="ORF">OIU77_018295</name>
</gene>
<keyword evidence="3" id="KW-1185">Reference proteome</keyword>
<reference evidence="2" key="2">
    <citation type="journal article" date="2023" name="Int. J. Mol. Sci.">
        <title>De Novo Assembly and Annotation of 11 Diverse Shrub Willow (Salix) Genomes Reveals Novel Gene Organization in Sex-Linked Regions.</title>
        <authorList>
            <person name="Hyden B."/>
            <person name="Feng K."/>
            <person name="Yates T.B."/>
            <person name="Jawdy S."/>
            <person name="Cereghino C."/>
            <person name="Smart L.B."/>
            <person name="Muchero W."/>
        </authorList>
    </citation>
    <scope>NUCLEOTIDE SEQUENCE</scope>
    <source>
        <tissue evidence="2">Shoot tip</tissue>
    </source>
</reference>
<name>A0ABQ8ZRU9_9ROSI</name>
<feature type="non-terminal residue" evidence="2">
    <location>
        <position position="70"/>
    </location>
</feature>
<dbReference type="EMBL" id="JAPFFI010000027">
    <property type="protein sequence ID" value="KAJ6304608.1"/>
    <property type="molecule type" value="Genomic_DNA"/>
</dbReference>
<dbReference type="Proteomes" id="UP001141253">
    <property type="component" value="Chromosome 16"/>
</dbReference>
<accession>A0ABQ8ZRU9</accession>
<organism evidence="2 3">
    <name type="scientific">Salix suchowensis</name>
    <dbReference type="NCBI Taxonomy" id="1278906"/>
    <lineage>
        <taxon>Eukaryota</taxon>
        <taxon>Viridiplantae</taxon>
        <taxon>Streptophyta</taxon>
        <taxon>Embryophyta</taxon>
        <taxon>Tracheophyta</taxon>
        <taxon>Spermatophyta</taxon>
        <taxon>Magnoliopsida</taxon>
        <taxon>eudicotyledons</taxon>
        <taxon>Gunneridae</taxon>
        <taxon>Pentapetalae</taxon>
        <taxon>rosids</taxon>
        <taxon>fabids</taxon>
        <taxon>Malpighiales</taxon>
        <taxon>Salicaceae</taxon>
        <taxon>Saliceae</taxon>
        <taxon>Salix</taxon>
    </lineage>
</organism>
<feature type="region of interest" description="Disordered" evidence="1">
    <location>
        <begin position="1"/>
        <end position="23"/>
    </location>
</feature>
<evidence type="ECO:0000313" key="3">
    <source>
        <dbReference type="Proteomes" id="UP001141253"/>
    </source>
</evidence>
<evidence type="ECO:0000256" key="1">
    <source>
        <dbReference type="SAM" id="MobiDB-lite"/>
    </source>
</evidence>
<protein>
    <submittedName>
        <fullName evidence="2">Uncharacterized protein</fullName>
    </submittedName>
</protein>